<dbReference type="EMBL" id="FXAF01000006">
    <property type="protein sequence ID" value="SMF51123.1"/>
    <property type="molecule type" value="Genomic_DNA"/>
</dbReference>
<evidence type="ECO:0000313" key="3">
    <source>
        <dbReference type="Proteomes" id="UP000192903"/>
    </source>
</evidence>
<dbReference type="OrthoDB" id="9804637at2"/>
<dbReference type="RefSeq" id="WP_085423446.1">
    <property type="nucleotide sequence ID" value="NZ_FXAF01000006.1"/>
</dbReference>
<sequence length="89" mass="9727">MSLLTVAAIYFILWWTVLFIVLPLGYRSQREDGEVTAGTVESAPAKFRGGRVVLLTTVISAVLYAAYHVASTYFGFGVADIPVIVPDFK</sequence>
<feature type="transmembrane region" description="Helical" evidence="1">
    <location>
        <begin position="52"/>
        <end position="70"/>
    </location>
</feature>
<keyword evidence="3" id="KW-1185">Reference proteome</keyword>
<evidence type="ECO:0000313" key="2">
    <source>
        <dbReference type="EMBL" id="SMF51123.1"/>
    </source>
</evidence>
<reference evidence="3" key="1">
    <citation type="submission" date="2017-04" db="EMBL/GenBank/DDBJ databases">
        <authorList>
            <person name="Varghese N."/>
            <person name="Submissions S."/>
        </authorList>
    </citation>
    <scope>NUCLEOTIDE SEQUENCE [LARGE SCALE GENOMIC DNA]</scope>
    <source>
        <strain evidence="3">B4P</strain>
    </source>
</reference>
<dbReference type="InterPro" id="IPR009935">
    <property type="entry name" value="DUF1467"/>
</dbReference>
<dbReference type="Pfam" id="PF07330">
    <property type="entry name" value="DUF1467"/>
    <property type="match status" value="1"/>
</dbReference>
<keyword evidence="1" id="KW-1133">Transmembrane helix</keyword>
<organism evidence="2 3">
    <name type="scientific">Xaviernesmea oryzae</name>
    <dbReference type="NCBI Taxonomy" id="464029"/>
    <lineage>
        <taxon>Bacteria</taxon>
        <taxon>Pseudomonadati</taxon>
        <taxon>Pseudomonadota</taxon>
        <taxon>Alphaproteobacteria</taxon>
        <taxon>Hyphomicrobiales</taxon>
        <taxon>Rhizobiaceae</taxon>
        <taxon>Rhizobium/Agrobacterium group</taxon>
        <taxon>Xaviernesmea</taxon>
    </lineage>
</organism>
<proteinExistence type="predicted"/>
<gene>
    <name evidence="2" type="ORF">SAMN02982989_2958</name>
</gene>
<dbReference type="AlphaFoldDB" id="A0A1X7FFJ3"/>
<feature type="transmembrane region" description="Helical" evidence="1">
    <location>
        <begin position="6"/>
        <end position="26"/>
    </location>
</feature>
<keyword evidence="1" id="KW-0812">Transmembrane</keyword>
<name>A0A1X7FFJ3_9HYPH</name>
<keyword evidence="1" id="KW-0472">Membrane</keyword>
<accession>A0A1X7FFJ3</accession>
<evidence type="ECO:0000256" key="1">
    <source>
        <dbReference type="SAM" id="Phobius"/>
    </source>
</evidence>
<dbReference type="Proteomes" id="UP000192903">
    <property type="component" value="Unassembled WGS sequence"/>
</dbReference>
<dbReference type="STRING" id="464029.SAMN02982989_2958"/>
<protein>
    <submittedName>
        <fullName evidence="2">Predicted secreted protein</fullName>
    </submittedName>
</protein>